<dbReference type="InterPro" id="IPR035679">
    <property type="entry name" value="MDP-1_euk"/>
</dbReference>
<dbReference type="InterPro" id="IPR023214">
    <property type="entry name" value="HAD_sf"/>
</dbReference>
<proteinExistence type="predicted"/>
<dbReference type="InterPro" id="IPR010036">
    <property type="entry name" value="MDP_1_eu_arc"/>
</dbReference>
<dbReference type="PANTHER" id="PTHR17901">
    <property type="entry name" value="MAGNESIUM-DEPENDENT PHOSPHATASE 1 MDP1"/>
    <property type="match status" value="1"/>
</dbReference>
<keyword evidence="2" id="KW-1185">Reference proteome</keyword>
<dbReference type="SFLD" id="SFLDG01131">
    <property type="entry name" value="C1.5.2:_MDP_Like"/>
    <property type="match status" value="1"/>
</dbReference>
<evidence type="ECO:0000313" key="1">
    <source>
        <dbReference type="EMBL" id="PKA46336.1"/>
    </source>
</evidence>
<dbReference type="GO" id="GO:0003993">
    <property type="term" value="F:acid phosphatase activity"/>
    <property type="evidence" value="ECO:0007669"/>
    <property type="project" value="TreeGrafter"/>
</dbReference>
<protein>
    <recommendedName>
        <fullName evidence="3">Magnesium-dependent phosphatase 1</fullName>
    </recommendedName>
</protein>
<accession>A0A2H9ZSR3</accession>
<dbReference type="AlphaFoldDB" id="A0A2H9ZSR3"/>
<name>A0A2H9ZSR3_9ASPA</name>
<dbReference type="InterPro" id="IPR036412">
    <property type="entry name" value="HAD-like_sf"/>
</dbReference>
<dbReference type="SFLD" id="SFLDG01129">
    <property type="entry name" value="C1.5:_HAD__Beta-PGM__Phosphata"/>
    <property type="match status" value="1"/>
</dbReference>
<dbReference type="SFLD" id="SFLDS00003">
    <property type="entry name" value="Haloacid_Dehalogenase"/>
    <property type="match status" value="1"/>
</dbReference>
<dbReference type="InterPro" id="IPR010033">
    <property type="entry name" value="HAD_SF_ppase_IIIC"/>
</dbReference>
<dbReference type="NCBIfam" id="TIGR01681">
    <property type="entry name" value="HAD-SF-IIIC"/>
    <property type="match status" value="1"/>
</dbReference>
<gene>
    <name evidence="1" type="ORF">AXF42_Ash020860</name>
</gene>
<dbReference type="STRING" id="1088818.A0A2H9ZSR3"/>
<dbReference type="Pfam" id="PF12689">
    <property type="entry name" value="Acid_PPase"/>
    <property type="match status" value="2"/>
</dbReference>
<dbReference type="Proteomes" id="UP000236161">
    <property type="component" value="Unassembled WGS sequence"/>
</dbReference>
<dbReference type="FunFam" id="3.40.50.1000:FF:000120">
    <property type="entry name" value="Magnesium-dependent phosphatase 1"/>
    <property type="match status" value="1"/>
</dbReference>
<dbReference type="EMBL" id="KZ454301">
    <property type="protein sequence ID" value="PKA46336.1"/>
    <property type="molecule type" value="Genomic_DNA"/>
</dbReference>
<dbReference type="SUPFAM" id="SSF56784">
    <property type="entry name" value="HAD-like"/>
    <property type="match status" value="1"/>
</dbReference>
<dbReference type="OrthoDB" id="2865258at2759"/>
<dbReference type="Gene3D" id="3.40.50.1000">
    <property type="entry name" value="HAD superfamily/HAD-like"/>
    <property type="match status" value="1"/>
</dbReference>
<evidence type="ECO:0000313" key="2">
    <source>
        <dbReference type="Proteomes" id="UP000236161"/>
    </source>
</evidence>
<organism evidence="1 2">
    <name type="scientific">Apostasia shenzhenica</name>
    <dbReference type="NCBI Taxonomy" id="1088818"/>
    <lineage>
        <taxon>Eukaryota</taxon>
        <taxon>Viridiplantae</taxon>
        <taxon>Streptophyta</taxon>
        <taxon>Embryophyta</taxon>
        <taxon>Tracheophyta</taxon>
        <taxon>Spermatophyta</taxon>
        <taxon>Magnoliopsida</taxon>
        <taxon>Liliopsida</taxon>
        <taxon>Asparagales</taxon>
        <taxon>Orchidaceae</taxon>
        <taxon>Apostasioideae</taxon>
        <taxon>Apostasia</taxon>
    </lineage>
</organism>
<dbReference type="CDD" id="cd07501">
    <property type="entry name" value="HAD_MDP-1_like"/>
    <property type="match status" value="1"/>
</dbReference>
<evidence type="ECO:0008006" key="3">
    <source>
        <dbReference type="Google" id="ProtNLM"/>
    </source>
</evidence>
<sequence length="219" mass="25548">MWKMGRAISKRNKTSRLLRAELLLRPIISASASWWLEEEEEKGLEMEGDRVKDEALRLIGVFEVLPRLVVFDLDYTLWPFYCEMRSKWEVPRLYREAYSILHALNDKGIELAIASRSPTPDIANTFLNKLGIQSMFLAKEIFSSWTHKTEHFEGIHRRTGVPFESMLFFDDEYRNIDSVSRMGVTSILVDNGVNLRELRIGLEKFAEKSKQQENNEKST</sequence>
<reference evidence="1 2" key="1">
    <citation type="journal article" date="2017" name="Nature">
        <title>The Apostasia genome and the evolution of orchids.</title>
        <authorList>
            <person name="Zhang G.Q."/>
            <person name="Liu K.W."/>
            <person name="Li Z."/>
            <person name="Lohaus R."/>
            <person name="Hsiao Y.Y."/>
            <person name="Niu S.C."/>
            <person name="Wang J.Y."/>
            <person name="Lin Y.C."/>
            <person name="Xu Q."/>
            <person name="Chen L.J."/>
            <person name="Yoshida K."/>
            <person name="Fujiwara S."/>
            <person name="Wang Z.W."/>
            <person name="Zhang Y.Q."/>
            <person name="Mitsuda N."/>
            <person name="Wang M."/>
            <person name="Liu G.H."/>
            <person name="Pecoraro L."/>
            <person name="Huang H.X."/>
            <person name="Xiao X.J."/>
            <person name="Lin M."/>
            <person name="Wu X.Y."/>
            <person name="Wu W.L."/>
            <person name="Chen Y.Y."/>
            <person name="Chang S.B."/>
            <person name="Sakamoto S."/>
            <person name="Ohme-Takagi M."/>
            <person name="Yagi M."/>
            <person name="Zeng S.J."/>
            <person name="Shen C.Y."/>
            <person name="Yeh C.M."/>
            <person name="Luo Y.B."/>
            <person name="Tsai W.C."/>
            <person name="Van de Peer Y."/>
            <person name="Liu Z.J."/>
        </authorList>
    </citation>
    <scope>NUCLEOTIDE SEQUENCE [LARGE SCALE GENOMIC DNA]</scope>
    <source>
        <strain evidence="2">cv. Shenzhen</strain>
        <tissue evidence="1">Stem</tissue>
    </source>
</reference>
<dbReference type="PANTHER" id="PTHR17901:SF14">
    <property type="entry name" value="MAGNESIUM-DEPENDENT PHOSPHATASE 1"/>
    <property type="match status" value="1"/>
</dbReference>